<evidence type="ECO:0000256" key="14">
    <source>
        <dbReference type="PIRNR" id="PIRNR006439"/>
    </source>
</evidence>
<dbReference type="EC" id="1.2.7.8" evidence="3 14"/>
<evidence type="ECO:0000256" key="8">
    <source>
        <dbReference type="ARBA" id="ARBA00022982"/>
    </source>
</evidence>
<keyword evidence="6 14" id="KW-0004">4Fe-4S</keyword>
<protein>
    <recommendedName>
        <fullName evidence="4 14">Indolepyruvate oxidoreductase subunit IorA</fullName>
        <shortName evidence="14">IOR</shortName>
        <ecNumber evidence="3 14">1.2.7.8</ecNumber>
    </recommendedName>
    <alternativeName>
        <fullName evidence="12 14">Indolepyruvate ferredoxin oxidoreductase subunit alpha</fullName>
    </alternativeName>
</protein>
<dbReference type="GO" id="GO:0030976">
    <property type="term" value="F:thiamine pyrophosphate binding"/>
    <property type="evidence" value="ECO:0007669"/>
    <property type="project" value="InterPro"/>
</dbReference>
<dbReference type="PROSITE" id="PS51379">
    <property type="entry name" value="4FE4S_FER_2"/>
    <property type="match status" value="2"/>
</dbReference>
<dbReference type="InterPro" id="IPR045025">
    <property type="entry name" value="HACL1-like"/>
</dbReference>
<dbReference type="PANTHER" id="PTHR43710">
    <property type="entry name" value="2-HYDROXYACYL-COA LYASE"/>
    <property type="match status" value="1"/>
</dbReference>
<feature type="binding site" evidence="15">
    <location>
        <position position="530"/>
    </location>
    <ligand>
        <name>[4Fe-4S] cluster</name>
        <dbReference type="ChEBI" id="CHEBI:49883"/>
        <label>1</label>
    </ligand>
</feature>
<sequence>MGNKRLMLGNEAVARGAYEAGATVAVAYPGTPSTEITEFVATYDDIYAQWSPNEKVALEVGIGSSVSGARTMVAMKHVGVNVAADPLFTVAYTGVNGGLVILVADDPGMHSSQNEQDSRYYARSAHIPMLEPSDSHEAKEFVKEAFDMSEKYDTPVFVRLTTRISHSQSIVEIHDRKDVPLKPYHKDFKKNVMMPAMARVRHVVVEKRMHQMAEDANHCAVNTVEMGDTSIGVITSGVPYQYVKEVLPGASVLKLGMVHPLPKQLIEDFAKKVDQLYIVEELEPIFEEQIKSWGIDVLGKEILTVQGEYSANLLEERIAKNSLGLDTPKQLPVRPPVMCPGCPHRGVYYILHKLKKHATGDIGCYTLGALPPLEGIDTCVCMGASVSMLHGIEKARGKEFIKDWVGIIGDSTFVHSGITGLVDIVYNKGISTVIILDNSTTGMTGHQDNPATGRTLKGEATHVLNLVDLAMSIGITNVRVVNPFKPEEVELAVKEETAKEEPSVIIASAPCELLDRKTKRIPYRIDLDTCKNCGMCMRIGCPAISKQDNKMFINDTLCSGCGLCAKICKFGAIVKEAQ</sequence>
<evidence type="ECO:0000259" key="16">
    <source>
        <dbReference type="PROSITE" id="PS51379"/>
    </source>
</evidence>
<evidence type="ECO:0000256" key="15">
    <source>
        <dbReference type="PIRSR" id="PIRSR006439-50"/>
    </source>
</evidence>
<dbReference type="GO" id="GO:0043805">
    <property type="term" value="F:indolepyruvate ferredoxin oxidoreductase activity"/>
    <property type="evidence" value="ECO:0007669"/>
    <property type="project" value="UniProtKB-UniRule"/>
</dbReference>
<accession>A0A8J8SJ26</accession>
<name>A0A8J8SJ26_9FIRM</name>
<comment type="catalytic activity">
    <reaction evidence="13 14">
        <text>indole-3-pyruvate + 2 oxidized [2Fe-2S]-[ferredoxin] + CoA = (indol-3-yl)acetyl-CoA + 2 reduced [2Fe-2S]-[ferredoxin] + CO2 + H(+)</text>
        <dbReference type="Rhea" id="RHEA:12645"/>
        <dbReference type="Rhea" id="RHEA-COMP:10000"/>
        <dbReference type="Rhea" id="RHEA-COMP:10001"/>
        <dbReference type="ChEBI" id="CHEBI:15378"/>
        <dbReference type="ChEBI" id="CHEBI:16526"/>
        <dbReference type="ChEBI" id="CHEBI:17640"/>
        <dbReference type="ChEBI" id="CHEBI:33737"/>
        <dbReference type="ChEBI" id="CHEBI:33738"/>
        <dbReference type="ChEBI" id="CHEBI:57271"/>
        <dbReference type="ChEBI" id="CHEBI:57287"/>
        <dbReference type="EC" id="1.2.7.8"/>
    </reaction>
</comment>
<dbReference type="Pfam" id="PF00037">
    <property type="entry name" value="Fer4"/>
    <property type="match status" value="1"/>
</dbReference>
<keyword evidence="18" id="KW-1185">Reference proteome</keyword>
<dbReference type="PANTHER" id="PTHR43710:SF5">
    <property type="entry name" value="INDOLEPYRUVATE FERREDOXIN OXIDOREDUCTASE ALPHA SUBUNIT"/>
    <property type="match status" value="1"/>
</dbReference>
<feature type="binding site" evidence="15">
    <location>
        <position position="561"/>
    </location>
    <ligand>
        <name>[4Fe-4S] cluster</name>
        <dbReference type="ChEBI" id="CHEBI:49883"/>
        <label>2</label>
    </ligand>
</feature>
<evidence type="ECO:0000256" key="6">
    <source>
        <dbReference type="ARBA" id="ARBA00022485"/>
    </source>
</evidence>
<comment type="subunit">
    <text evidence="2">Heterodimer of the IorA and IorB subunits.</text>
</comment>
<evidence type="ECO:0000256" key="12">
    <source>
        <dbReference type="ARBA" id="ARBA00030514"/>
    </source>
</evidence>
<keyword evidence="8 14" id="KW-0249">Electron transport</keyword>
<feature type="binding site" evidence="15">
    <location>
        <position position="564"/>
    </location>
    <ligand>
        <name>[4Fe-4S] cluster</name>
        <dbReference type="ChEBI" id="CHEBI:49883"/>
        <label>2</label>
    </ligand>
</feature>
<dbReference type="InterPro" id="IPR029061">
    <property type="entry name" value="THDP-binding"/>
</dbReference>
<dbReference type="InterPro" id="IPR017896">
    <property type="entry name" value="4Fe4S_Fe-S-bd"/>
</dbReference>
<feature type="domain" description="4Fe-4S ferredoxin-type" evidence="16">
    <location>
        <begin position="549"/>
        <end position="578"/>
    </location>
</feature>
<feature type="binding site" evidence="15">
    <location>
        <position position="536"/>
    </location>
    <ligand>
        <name>[4Fe-4S] cluster</name>
        <dbReference type="ChEBI" id="CHEBI:49883"/>
        <label>1</label>
    </ligand>
</feature>
<dbReference type="Proteomes" id="UP000683246">
    <property type="component" value="Chromosome"/>
</dbReference>
<dbReference type="CDD" id="cd07034">
    <property type="entry name" value="TPP_PYR_PFOR_IOR-alpha_like"/>
    <property type="match status" value="1"/>
</dbReference>
<dbReference type="GO" id="GO:0051539">
    <property type="term" value="F:4 iron, 4 sulfur cluster binding"/>
    <property type="evidence" value="ECO:0007669"/>
    <property type="project" value="UniProtKB-UniRule"/>
</dbReference>
<dbReference type="AlphaFoldDB" id="A0A8J8SJ26"/>
<evidence type="ECO:0000256" key="9">
    <source>
        <dbReference type="ARBA" id="ARBA00023002"/>
    </source>
</evidence>
<evidence type="ECO:0000313" key="18">
    <source>
        <dbReference type="Proteomes" id="UP000683246"/>
    </source>
</evidence>
<feature type="domain" description="4Fe-4S ferredoxin-type" evidence="16">
    <location>
        <begin position="521"/>
        <end position="542"/>
    </location>
</feature>
<feature type="binding site" evidence="15">
    <location>
        <position position="558"/>
    </location>
    <ligand>
        <name>[4Fe-4S] cluster</name>
        <dbReference type="ChEBI" id="CHEBI:49883"/>
        <label>2</label>
    </ligand>
</feature>
<dbReference type="FunFam" id="3.40.50.970:FF:000039">
    <property type="entry name" value="Indolepyruvate oxidoreductase subunit IorA"/>
    <property type="match status" value="1"/>
</dbReference>
<dbReference type="InterPro" id="IPR002880">
    <property type="entry name" value="Pyrv_Fd/Flavodoxin_OxRdtase_N"/>
</dbReference>
<dbReference type="Gene3D" id="3.40.50.970">
    <property type="match status" value="2"/>
</dbReference>
<gene>
    <name evidence="17" type="primary">iorA</name>
    <name evidence="17" type="ORF">HZI73_23355</name>
</gene>
<evidence type="ECO:0000256" key="10">
    <source>
        <dbReference type="ARBA" id="ARBA00023004"/>
    </source>
</evidence>
<dbReference type="Pfam" id="PF01855">
    <property type="entry name" value="POR_N"/>
    <property type="match status" value="1"/>
</dbReference>
<evidence type="ECO:0000256" key="4">
    <source>
        <dbReference type="ARBA" id="ARBA00017710"/>
    </source>
</evidence>
<keyword evidence="10 14" id="KW-0408">Iron</keyword>
<dbReference type="SUPFAM" id="SSF52518">
    <property type="entry name" value="Thiamin diphosphate-binding fold (THDP-binding)"/>
    <property type="match status" value="2"/>
</dbReference>
<dbReference type="NCBIfam" id="TIGR03336">
    <property type="entry name" value="IOR_alpha"/>
    <property type="match status" value="1"/>
</dbReference>
<dbReference type="SUPFAM" id="SSF54862">
    <property type="entry name" value="4Fe-4S ferredoxins"/>
    <property type="match status" value="1"/>
</dbReference>
<keyword evidence="11 14" id="KW-0411">Iron-sulfur</keyword>
<dbReference type="InterPro" id="IPR009014">
    <property type="entry name" value="Transketo_C/PFOR_II"/>
</dbReference>
<reference evidence="17" key="1">
    <citation type="submission" date="2020-07" db="EMBL/GenBank/DDBJ databases">
        <title>Vallitalea pronyensis genome.</title>
        <authorList>
            <person name="Postec A."/>
        </authorList>
    </citation>
    <scope>NUCLEOTIDE SEQUENCE</scope>
    <source>
        <strain evidence="17">FatNI3</strain>
    </source>
</reference>
<feature type="binding site" evidence="15">
    <location>
        <position position="533"/>
    </location>
    <ligand>
        <name>[4Fe-4S] cluster</name>
        <dbReference type="ChEBI" id="CHEBI:49883"/>
        <label>1</label>
    </ligand>
</feature>
<evidence type="ECO:0000256" key="7">
    <source>
        <dbReference type="ARBA" id="ARBA00022723"/>
    </source>
</evidence>
<evidence type="ECO:0000256" key="5">
    <source>
        <dbReference type="ARBA" id="ARBA00022448"/>
    </source>
</evidence>
<evidence type="ECO:0000256" key="1">
    <source>
        <dbReference type="ARBA" id="ARBA00002995"/>
    </source>
</evidence>
<dbReference type="EMBL" id="CP058649">
    <property type="protein sequence ID" value="QUI25049.1"/>
    <property type="molecule type" value="Genomic_DNA"/>
</dbReference>
<comment type="cofactor">
    <cofactor evidence="14 15">
        <name>[4Fe-4S] cluster</name>
        <dbReference type="ChEBI" id="CHEBI:49883"/>
    </cofactor>
    <text evidence="14 15">Binds 2 [4Fe-4S] clusters. In this family the first cluster has a non-standard and varying [4Fe-4S] binding motif CX(2)CX(2)CX(4-5)CP.</text>
</comment>
<keyword evidence="9 14" id="KW-0560">Oxidoreductase</keyword>
<feature type="binding site" evidence="15">
    <location>
        <position position="541"/>
    </location>
    <ligand>
        <name>[4Fe-4S] cluster</name>
        <dbReference type="ChEBI" id="CHEBI:49883"/>
        <label>2</label>
    </ligand>
</feature>
<keyword evidence="7 14" id="KW-0479">Metal-binding</keyword>
<dbReference type="RefSeq" id="WP_212695748.1">
    <property type="nucleotide sequence ID" value="NZ_CP058649.1"/>
</dbReference>
<evidence type="ECO:0000256" key="13">
    <source>
        <dbReference type="ARBA" id="ARBA00048332"/>
    </source>
</evidence>
<organism evidence="17 18">
    <name type="scientific">Vallitalea pronyensis</name>
    <dbReference type="NCBI Taxonomy" id="1348613"/>
    <lineage>
        <taxon>Bacteria</taxon>
        <taxon>Bacillati</taxon>
        <taxon>Bacillota</taxon>
        <taxon>Clostridia</taxon>
        <taxon>Lachnospirales</taxon>
        <taxon>Vallitaleaceae</taxon>
        <taxon>Vallitalea</taxon>
    </lineage>
</organism>
<dbReference type="KEGG" id="vpy:HZI73_23355"/>
<evidence type="ECO:0000256" key="2">
    <source>
        <dbReference type="ARBA" id="ARBA00011238"/>
    </source>
</evidence>
<keyword evidence="5 14" id="KW-0813">Transport</keyword>
<dbReference type="SUPFAM" id="SSF52922">
    <property type="entry name" value="TK C-terminal domain-like"/>
    <property type="match status" value="1"/>
</dbReference>
<feature type="binding site" evidence="15">
    <location>
        <position position="568"/>
    </location>
    <ligand>
        <name>[4Fe-4S] cluster</name>
        <dbReference type="ChEBI" id="CHEBI:49883"/>
        <label>1</label>
    </ligand>
</feature>
<dbReference type="Pfam" id="PF02775">
    <property type="entry name" value="TPP_enzyme_C"/>
    <property type="match status" value="1"/>
</dbReference>
<proteinExistence type="predicted"/>
<dbReference type="CDD" id="cd02008">
    <property type="entry name" value="TPP_IOR_alpha"/>
    <property type="match status" value="1"/>
</dbReference>
<dbReference type="Gene3D" id="3.30.70.20">
    <property type="match status" value="1"/>
</dbReference>
<evidence type="ECO:0000313" key="17">
    <source>
        <dbReference type="EMBL" id="QUI25049.1"/>
    </source>
</evidence>
<dbReference type="GO" id="GO:0046872">
    <property type="term" value="F:metal ion binding"/>
    <property type="evidence" value="ECO:0007669"/>
    <property type="project" value="UniProtKB-UniRule"/>
</dbReference>
<dbReference type="PIRSF" id="PIRSF006439">
    <property type="entry name" value="Indolepyruvate_ferr_oxidored"/>
    <property type="match status" value="1"/>
</dbReference>
<evidence type="ECO:0000256" key="3">
    <source>
        <dbReference type="ARBA" id="ARBA00012812"/>
    </source>
</evidence>
<dbReference type="InterPro" id="IPR017721">
    <property type="entry name" value="IorA"/>
</dbReference>
<comment type="function">
    <text evidence="1 14">Catalyzes the ferredoxin-dependent oxidative decarboxylation of arylpyruvates.</text>
</comment>
<dbReference type="InterPro" id="IPR011766">
    <property type="entry name" value="TPP_enzyme_TPP-bd"/>
</dbReference>
<evidence type="ECO:0000256" key="11">
    <source>
        <dbReference type="ARBA" id="ARBA00023014"/>
    </source>
</evidence>